<gene>
    <name evidence="2" type="ORF">EQG66_11710</name>
</gene>
<feature type="transmembrane region" description="Helical" evidence="1">
    <location>
        <begin position="38"/>
        <end position="58"/>
    </location>
</feature>
<keyword evidence="1" id="KW-1133">Transmembrane helix</keyword>
<organism evidence="2 3">
    <name type="scientific">Sphingobium fluviale</name>
    <dbReference type="NCBI Taxonomy" id="2506423"/>
    <lineage>
        <taxon>Bacteria</taxon>
        <taxon>Pseudomonadati</taxon>
        <taxon>Pseudomonadota</taxon>
        <taxon>Alphaproteobacteria</taxon>
        <taxon>Sphingomonadales</taxon>
        <taxon>Sphingomonadaceae</taxon>
        <taxon>Sphingobium</taxon>
    </lineage>
</organism>
<accession>A0A4Q1KED4</accession>
<evidence type="ECO:0000313" key="3">
    <source>
        <dbReference type="Proteomes" id="UP000290958"/>
    </source>
</evidence>
<keyword evidence="1" id="KW-0472">Membrane</keyword>
<keyword evidence="1" id="KW-0812">Transmembrane</keyword>
<protein>
    <submittedName>
        <fullName evidence="2">Uncharacterized protein</fullName>
    </submittedName>
</protein>
<reference evidence="3" key="1">
    <citation type="submission" date="2019-01" db="EMBL/GenBank/DDBJ databases">
        <title>Cytophagaceae bacterium strain CAR-16.</title>
        <authorList>
            <person name="Chen W.-M."/>
        </authorList>
    </citation>
    <scope>NUCLEOTIDE SEQUENCE [LARGE SCALE GENOMIC DNA]</scope>
    <source>
        <strain evidence="3">CHR27</strain>
    </source>
</reference>
<proteinExistence type="predicted"/>
<keyword evidence="3" id="KW-1185">Reference proteome</keyword>
<evidence type="ECO:0000256" key="1">
    <source>
        <dbReference type="SAM" id="Phobius"/>
    </source>
</evidence>
<feature type="transmembrane region" description="Helical" evidence="1">
    <location>
        <begin position="141"/>
        <end position="161"/>
    </location>
</feature>
<sequence length="162" mass="17623">MEDGKGSIPSELIVKVAELELSSSLEARNRLLDENSAAFRWIFASLLTVNGGAALAGFSSDNITKCGKLVSGVSFVTGIFFALLLAYFTMKSCEKGVKPTGEIAGFWVDTMWSGEFDEELLQQRKKQFVSATRHYNLASSFVGWISAICFLVGAIAMGVYLK</sequence>
<dbReference type="EMBL" id="SBKP01000012">
    <property type="protein sequence ID" value="RXR27543.1"/>
    <property type="molecule type" value="Genomic_DNA"/>
</dbReference>
<dbReference type="Proteomes" id="UP000290958">
    <property type="component" value="Unassembled WGS sequence"/>
</dbReference>
<dbReference type="OrthoDB" id="9928310at2"/>
<dbReference type="AlphaFoldDB" id="A0A4Q1KED4"/>
<name>A0A4Q1KED4_9SPHN</name>
<evidence type="ECO:0000313" key="2">
    <source>
        <dbReference type="EMBL" id="RXR27543.1"/>
    </source>
</evidence>
<comment type="caution">
    <text evidence="2">The sequence shown here is derived from an EMBL/GenBank/DDBJ whole genome shotgun (WGS) entry which is preliminary data.</text>
</comment>
<dbReference type="RefSeq" id="WP_129404775.1">
    <property type="nucleotide sequence ID" value="NZ_SBKP01000012.1"/>
</dbReference>
<feature type="transmembrane region" description="Helical" evidence="1">
    <location>
        <begin position="70"/>
        <end position="90"/>
    </location>
</feature>